<keyword evidence="1" id="KW-1133">Transmembrane helix</keyword>
<sequence length="166" mass="17297">MYDEPDQHASHAPTDDRTVPRRRIPWIVYAGGATAVAALAVLFGLQPWGQADTATTHRTAPATGTGRDPLAVAVSDAAGPGTDLAFSYGDGTHSAPLTLSGPTTLYVACSTGHFTVGTHSIPCDDEVHTTDLDNTTQPKPLITSSRGHWALLARVGGQQRTDPAGT</sequence>
<keyword evidence="1" id="KW-0812">Transmembrane</keyword>
<dbReference type="RefSeq" id="WP_222973366.1">
    <property type="nucleotide sequence ID" value="NZ_JAINVZ010000001.1"/>
</dbReference>
<reference evidence="2 3" key="1">
    <citation type="submission" date="2021-08" db="EMBL/GenBank/DDBJ databases">
        <title>Streptomyces sp. PTM05 isolated from lichen.</title>
        <authorList>
            <person name="Somphong A."/>
            <person name="Phongsopitanun W."/>
            <person name="Tanasupawat S."/>
        </authorList>
    </citation>
    <scope>NUCLEOTIDE SEQUENCE [LARGE SCALE GENOMIC DNA]</scope>
    <source>
        <strain evidence="2 3">Ptm05</strain>
    </source>
</reference>
<dbReference type="EMBL" id="JAINVZ010000001">
    <property type="protein sequence ID" value="MBY8883667.1"/>
    <property type="molecule type" value="Genomic_DNA"/>
</dbReference>
<keyword evidence="3" id="KW-1185">Reference proteome</keyword>
<evidence type="ECO:0000256" key="1">
    <source>
        <dbReference type="SAM" id="Phobius"/>
    </source>
</evidence>
<keyword evidence="1" id="KW-0472">Membrane</keyword>
<dbReference type="Proteomes" id="UP001198565">
    <property type="component" value="Unassembled WGS sequence"/>
</dbReference>
<feature type="transmembrane region" description="Helical" evidence="1">
    <location>
        <begin position="26"/>
        <end position="45"/>
    </location>
</feature>
<gene>
    <name evidence="2" type="ORF">K7472_02250</name>
</gene>
<organism evidence="2 3">
    <name type="scientific">Streptantibioticus parmotrematis</name>
    <dbReference type="NCBI Taxonomy" id="2873249"/>
    <lineage>
        <taxon>Bacteria</taxon>
        <taxon>Bacillati</taxon>
        <taxon>Actinomycetota</taxon>
        <taxon>Actinomycetes</taxon>
        <taxon>Kitasatosporales</taxon>
        <taxon>Streptomycetaceae</taxon>
        <taxon>Streptantibioticus</taxon>
    </lineage>
</organism>
<accession>A0ABS7QP79</accession>
<comment type="caution">
    <text evidence="2">The sequence shown here is derived from an EMBL/GenBank/DDBJ whole genome shotgun (WGS) entry which is preliminary data.</text>
</comment>
<protein>
    <submittedName>
        <fullName evidence="2">Uncharacterized protein</fullName>
    </submittedName>
</protein>
<name>A0ABS7QP79_9ACTN</name>
<evidence type="ECO:0000313" key="2">
    <source>
        <dbReference type="EMBL" id="MBY8883667.1"/>
    </source>
</evidence>
<proteinExistence type="predicted"/>
<evidence type="ECO:0000313" key="3">
    <source>
        <dbReference type="Proteomes" id="UP001198565"/>
    </source>
</evidence>